<reference evidence="9" key="1">
    <citation type="submission" date="2020-02" db="EMBL/GenBank/DDBJ databases">
        <title>Relaxed selection underlies rapid genomic changes in the transitions from sociality to social parasitism in ants.</title>
        <authorList>
            <person name="Bi X."/>
        </authorList>
    </citation>
    <scope>NUCLEOTIDE SEQUENCE</scope>
    <source>
        <strain evidence="9">BGI-DK2013a</strain>
        <tissue evidence="9">Whole body</tissue>
    </source>
</reference>
<dbReference type="InterPro" id="IPR013604">
    <property type="entry name" value="7TM_chemorcpt"/>
</dbReference>
<name>A0A836EW68_9HYME</name>
<keyword evidence="3 8" id="KW-0812">Transmembrane</keyword>
<feature type="transmembrane region" description="Helical" evidence="8">
    <location>
        <begin position="723"/>
        <end position="748"/>
    </location>
</feature>
<protein>
    <submittedName>
        <fullName evidence="9">GR28B protein</fullName>
    </submittedName>
</protein>
<dbReference type="GO" id="GO:0007165">
    <property type="term" value="P:signal transduction"/>
    <property type="evidence" value="ECO:0007669"/>
    <property type="project" value="UniProtKB-KW"/>
</dbReference>
<keyword evidence="7" id="KW-0807">Transducer</keyword>
<feature type="transmembrane region" description="Helical" evidence="8">
    <location>
        <begin position="878"/>
        <end position="900"/>
    </location>
</feature>
<evidence type="ECO:0000313" key="10">
    <source>
        <dbReference type="Proteomes" id="UP000667349"/>
    </source>
</evidence>
<evidence type="ECO:0000256" key="7">
    <source>
        <dbReference type="ARBA" id="ARBA00023224"/>
    </source>
</evidence>
<dbReference type="Pfam" id="PF08395">
    <property type="entry name" value="7tm_7"/>
    <property type="match status" value="4"/>
</dbReference>
<dbReference type="EMBL" id="JAANHZ010000257">
    <property type="protein sequence ID" value="KAG5313154.1"/>
    <property type="molecule type" value="Genomic_DNA"/>
</dbReference>
<dbReference type="PANTHER" id="PTHR21143:SF133">
    <property type="entry name" value="GUSTATORY AND PHEROMONE RECEPTOR 32A-RELATED"/>
    <property type="match status" value="1"/>
</dbReference>
<proteinExistence type="predicted"/>
<feature type="transmembrane region" description="Helical" evidence="8">
    <location>
        <begin position="20"/>
        <end position="47"/>
    </location>
</feature>
<accession>A0A836EW68</accession>
<feature type="transmembrane region" description="Helical" evidence="8">
    <location>
        <begin position="451"/>
        <end position="467"/>
    </location>
</feature>
<comment type="subcellular location">
    <subcellularLocation>
        <location evidence="1">Cell membrane</location>
        <topology evidence="1">Multi-pass membrane protein</topology>
    </subcellularLocation>
</comment>
<evidence type="ECO:0000256" key="1">
    <source>
        <dbReference type="ARBA" id="ARBA00004651"/>
    </source>
</evidence>
<dbReference type="Proteomes" id="UP000667349">
    <property type="component" value="Unassembled WGS sequence"/>
</dbReference>
<evidence type="ECO:0000256" key="6">
    <source>
        <dbReference type="ARBA" id="ARBA00023170"/>
    </source>
</evidence>
<keyword evidence="4 8" id="KW-1133">Transmembrane helix</keyword>
<feature type="transmembrane region" description="Helical" evidence="8">
    <location>
        <begin position="526"/>
        <end position="549"/>
    </location>
</feature>
<keyword evidence="6" id="KW-0675">Receptor</keyword>
<feature type="transmembrane region" description="Helical" evidence="8">
    <location>
        <begin position="134"/>
        <end position="156"/>
    </location>
</feature>
<feature type="transmembrane region" description="Helical" evidence="8">
    <location>
        <begin position="501"/>
        <end position="520"/>
    </location>
</feature>
<evidence type="ECO:0000256" key="2">
    <source>
        <dbReference type="ARBA" id="ARBA00022475"/>
    </source>
</evidence>
<dbReference type="GO" id="GO:0005886">
    <property type="term" value="C:plasma membrane"/>
    <property type="evidence" value="ECO:0007669"/>
    <property type="project" value="UniProtKB-SubCell"/>
</dbReference>
<dbReference type="GO" id="GO:0050909">
    <property type="term" value="P:sensory perception of taste"/>
    <property type="evidence" value="ECO:0007669"/>
    <property type="project" value="InterPro"/>
</dbReference>
<feature type="transmembrane region" description="Helical" evidence="8">
    <location>
        <begin position="616"/>
        <end position="636"/>
    </location>
</feature>
<feature type="transmembrane region" description="Helical" evidence="8">
    <location>
        <begin position="410"/>
        <end position="430"/>
    </location>
</feature>
<evidence type="ECO:0000256" key="5">
    <source>
        <dbReference type="ARBA" id="ARBA00023136"/>
    </source>
</evidence>
<evidence type="ECO:0000313" key="9">
    <source>
        <dbReference type="EMBL" id="KAG5313154.1"/>
    </source>
</evidence>
<dbReference type="GO" id="GO:0030425">
    <property type="term" value="C:dendrite"/>
    <property type="evidence" value="ECO:0007669"/>
    <property type="project" value="TreeGrafter"/>
</dbReference>
<dbReference type="AlphaFoldDB" id="A0A836EW68"/>
<dbReference type="GO" id="GO:0007635">
    <property type="term" value="P:chemosensory behavior"/>
    <property type="evidence" value="ECO:0007669"/>
    <property type="project" value="TreeGrafter"/>
</dbReference>
<feature type="transmembrane region" description="Helical" evidence="8">
    <location>
        <begin position="656"/>
        <end position="675"/>
    </location>
</feature>
<feature type="non-terminal residue" evidence="9">
    <location>
        <position position="1"/>
    </location>
</feature>
<organism evidence="9 10">
    <name type="scientific">Acromyrmex insinuator</name>
    <dbReference type="NCBI Taxonomy" id="230686"/>
    <lineage>
        <taxon>Eukaryota</taxon>
        <taxon>Metazoa</taxon>
        <taxon>Ecdysozoa</taxon>
        <taxon>Arthropoda</taxon>
        <taxon>Hexapoda</taxon>
        <taxon>Insecta</taxon>
        <taxon>Pterygota</taxon>
        <taxon>Neoptera</taxon>
        <taxon>Endopterygota</taxon>
        <taxon>Hymenoptera</taxon>
        <taxon>Apocrita</taxon>
        <taxon>Aculeata</taxon>
        <taxon>Formicoidea</taxon>
        <taxon>Formicidae</taxon>
        <taxon>Myrmicinae</taxon>
        <taxon>Acromyrmex</taxon>
    </lineage>
</organism>
<feature type="transmembrane region" description="Helical" evidence="8">
    <location>
        <begin position="276"/>
        <end position="298"/>
    </location>
</feature>
<evidence type="ECO:0000256" key="4">
    <source>
        <dbReference type="ARBA" id="ARBA00022989"/>
    </source>
</evidence>
<gene>
    <name evidence="9" type="primary">Gr28b_8</name>
    <name evidence="9" type="ORF">G6Z75_0003492</name>
</gene>
<dbReference type="GO" id="GO:0008049">
    <property type="term" value="P:male courtship behavior"/>
    <property type="evidence" value="ECO:0007669"/>
    <property type="project" value="TreeGrafter"/>
</dbReference>
<keyword evidence="5 8" id="KW-0472">Membrane</keyword>
<feature type="non-terminal residue" evidence="9">
    <location>
        <position position="1028"/>
    </location>
</feature>
<feature type="transmembrane region" description="Helical" evidence="8">
    <location>
        <begin position="241"/>
        <end position="264"/>
    </location>
</feature>
<evidence type="ECO:0000256" key="8">
    <source>
        <dbReference type="SAM" id="Phobius"/>
    </source>
</evidence>
<feature type="transmembrane region" description="Helical" evidence="8">
    <location>
        <begin position="989"/>
        <end position="1010"/>
    </location>
</feature>
<comment type="caution">
    <text evidence="9">The sequence shown here is derived from an EMBL/GenBank/DDBJ whole genome shotgun (WGS) entry which is preliminary data.</text>
</comment>
<feature type="transmembrane region" description="Helical" evidence="8">
    <location>
        <begin position="912"/>
        <end position="935"/>
    </location>
</feature>
<dbReference type="GO" id="GO:0043025">
    <property type="term" value="C:neuronal cell body"/>
    <property type="evidence" value="ECO:0007669"/>
    <property type="project" value="TreeGrafter"/>
</dbReference>
<dbReference type="GO" id="GO:0030424">
    <property type="term" value="C:axon"/>
    <property type="evidence" value="ECO:0007669"/>
    <property type="project" value="TreeGrafter"/>
</dbReference>
<keyword evidence="2" id="KW-1003">Cell membrane</keyword>
<dbReference type="PANTHER" id="PTHR21143">
    <property type="entry name" value="INVERTEBRATE GUSTATORY RECEPTOR"/>
    <property type="match status" value="1"/>
</dbReference>
<keyword evidence="10" id="KW-1185">Reference proteome</keyword>
<evidence type="ECO:0000256" key="3">
    <source>
        <dbReference type="ARBA" id="ARBA00022692"/>
    </source>
</evidence>
<sequence length="1028" mass="120339">MQLKALMKQHLAISDTVQRLIMNFSLQFLSTIIMAFIEITFNLYYYLVQVQKNVFMSDQIKQVFDEVFVTAVMYETVKIVLVVWACQSGKNEILEINTTVRDVYNSTNNKDVKYELQLFSLQLMHRDNIFSTKVLIVDATLLTMGSILGKMTLVYIEMLVLQMDMLYVNYVCVIKACFKQIDDGLVNLREFMINSEPYTLREINDEERNTVILMELKTLKKQHMAISDTVQMLNMIFTLQLLFTIIKTFIFITFNLYFCLLRVQKSDSLNNPEKEIYYNTLIANVIFYVTKIMLIVWACETSKNQAMEISTTVIDISNSNNDKEIEYELELFSLQLMHRKNIFSAKGFTLNAKFLTSFQGFKDKKKGNIWQLFRATNFESLMYPCFTFCRILGVFPYKIRASTIKPCKPYYILSIIVICTFCVCEVKNLYDLNFTNNFMLKGIPIKLERNCFYILSGFTTVITFLLSGPRMRLLQTILVVSLSLSKESYRNLSKLVHAKDIFGFFYIIVQVPIFYSNLPYDALHEIFLIYIYLLAFQMDMLYMNCVCVLKACFKQINDSLAYLRIFMINDEPYLLRTTYHKQRNPFLLMQLKAQIKQHLAVSDIVQMLTTIFSLQLLSTIILTFIEITFNLYFYLVRLQEGATSLNHLAKHVYNEIFITTFTYNIVKILLIVWACETGKNQALMINTTVHDIYNGTSDREIKYELQLFAMQLMHRKNIFSAKVLIVDATLLTTVYYKTFIIGITYYIIKTTMLVWACETSKNQAMEIGVTVRNMFNSISNKEIKYELQLFSLQLMHRENIFSAKGFIVDATLLTAACFKRINDNLGNMREHMMDDKAHHLGHKQRSLFLLIELKPLEKQYLMISNTVQMLNMVFSLQLLTTIIMTFTQITFMLYFYILYWKMNISIFYIDNYIYRIFLIISTIYYFIKIVLIVWACKTGKDQALQIGTTVHDVLNSVDNNEIKWELQLFSLQVMHCDNTFSAKSLTMDATLLTAIMGSISTYLLILVQFLNMTYYCEEKIVINSTHIH</sequence>